<dbReference type="Proteomes" id="UP001470230">
    <property type="component" value="Unassembled WGS sequence"/>
</dbReference>
<evidence type="ECO:0000256" key="6">
    <source>
        <dbReference type="SAM" id="SignalP"/>
    </source>
</evidence>
<dbReference type="InterPro" id="IPR001245">
    <property type="entry name" value="Ser-Thr/Tyr_kinase_cat_dom"/>
</dbReference>
<protein>
    <recommendedName>
        <fullName evidence="7">Protein kinase domain-containing protein</fullName>
    </recommendedName>
</protein>
<feature type="compositionally biased region" description="Low complexity" evidence="5">
    <location>
        <begin position="81"/>
        <end position="100"/>
    </location>
</feature>
<evidence type="ECO:0000313" key="10">
    <source>
        <dbReference type="Proteomes" id="UP001470230"/>
    </source>
</evidence>
<sequence>MRKLVILVRLLIHIGSAAIDDEPSIRGIFSTSPKKLESSESEYRPPPIGCKKYASSDECADESESMRKEDEESSDYDSDTETTTLESTTSTTFSDNDSSSHGYDEFGCKTVKLKSFKRQEKIGSGGFGYVYKIQKRNSEVFYAAKVSKKSILDLLSKADIDAISLHREISIQARLDHPLIVKFIGYSLTDFKKEPKPVIVSEYVVNGSLDRVLKDEQKSLVDSKWNDTKKLINIYGIASAMLHMHEKNILHLDLKAENVLVDENFFPKLSDFGLSKDMSADDHSSEFKGTPTHIAPEIWNGSNYSKASDVYAFGLTVFEIMTNEKPFIELNNIYQIMSEVSILGHRPSFKYPIHPRYQKLIVDCWSQNPSERPSFDEIVESLRSDPEFITEMVDEDEYLNFIELVDSMTSNNADALPMKVVAREIVLSENVVERSANLNSFSLKIDEKDGKIIESEKEDKIIESEKEDKIIESEKEDKIIESGKEGKIIESGKEGKIIESGKEGKIIESGKEGKIIENEKIDKIVEDSISDSNGRENTNAEIINNVENKEIEKDSKNDKNENQIESHYACQDEEHSKNLQEKKEKSSKKKESKSCCSIS</sequence>
<dbReference type="EMBL" id="JAPFFF010000037">
    <property type="protein sequence ID" value="KAK8842637.1"/>
    <property type="molecule type" value="Genomic_DNA"/>
</dbReference>
<keyword evidence="10" id="KW-1185">Reference proteome</keyword>
<evidence type="ECO:0000256" key="3">
    <source>
        <dbReference type="ARBA" id="ARBA00022840"/>
    </source>
</evidence>
<evidence type="ECO:0000313" key="9">
    <source>
        <dbReference type="EMBL" id="KAK8842637.1"/>
    </source>
</evidence>
<comment type="caution">
    <text evidence="9">The sequence shown here is derived from an EMBL/GenBank/DDBJ whole genome shotgun (WGS) entry which is preliminary data.</text>
</comment>
<keyword evidence="1" id="KW-0418">Kinase</keyword>
<evidence type="ECO:0000313" key="8">
    <source>
        <dbReference type="EMBL" id="KAK8835134.1"/>
    </source>
</evidence>
<reference evidence="9 10" key="1">
    <citation type="submission" date="2024-04" db="EMBL/GenBank/DDBJ databases">
        <title>Tritrichomonas musculus Genome.</title>
        <authorList>
            <person name="Alves-Ferreira E."/>
            <person name="Grigg M."/>
            <person name="Lorenzi H."/>
            <person name="Galac M."/>
        </authorList>
    </citation>
    <scope>NUCLEOTIDE SEQUENCE [LARGE SCALE GENOMIC DNA]</scope>
    <source>
        <strain evidence="9 10">EAF2021</strain>
    </source>
</reference>
<proteinExistence type="predicted"/>
<feature type="compositionally biased region" description="Basic and acidic residues" evidence="5">
    <location>
        <begin position="34"/>
        <end position="43"/>
    </location>
</feature>
<dbReference type="InterPro" id="IPR008271">
    <property type="entry name" value="Ser/Thr_kinase_AS"/>
</dbReference>
<dbReference type="SUPFAM" id="SSF56112">
    <property type="entry name" value="Protein kinase-like (PK-like)"/>
    <property type="match status" value="1"/>
</dbReference>
<keyword evidence="2 4" id="KW-0547">Nucleotide-binding</keyword>
<dbReference type="PROSITE" id="PS00108">
    <property type="entry name" value="PROTEIN_KINASE_ST"/>
    <property type="match status" value="1"/>
</dbReference>
<feature type="region of interest" description="Disordered" evidence="5">
    <location>
        <begin position="32"/>
        <end position="102"/>
    </location>
</feature>
<evidence type="ECO:0000259" key="7">
    <source>
        <dbReference type="PROSITE" id="PS50011"/>
    </source>
</evidence>
<evidence type="ECO:0000256" key="4">
    <source>
        <dbReference type="PROSITE-ProRule" id="PRU10141"/>
    </source>
</evidence>
<gene>
    <name evidence="8" type="ORF">M9Y10_018048</name>
    <name evidence="9" type="ORF">M9Y10_025496</name>
</gene>
<dbReference type="InterPro" id="IPR051681">
    <property type="entry name" value="Ser/Thr_Kinases-Pseudokinases"/>
</dbReference>
<feature type="chain" id="PRO_5045031634" description="Protein kinase domain-containing protein" evidence="6">
    <location>
        <begin position="18"/>
        <end position="599"/>
    </location>
</feature>
<evidence type="ECO:0000256" key="1">
    <source>
        <dbReference type="ARBA" id="ARBA00022527"/>
    </source>
</evidence>
<keyword evidence="3 4" id="KW-0067">ATP-binding</keyword>
<keyword evidence="1" id="KW-0808">Transferase</keyword>
<evidence type="ECO:0000256" key="5">
    <source>
        <dbReference type="SAM" id="MobiDB-lite"/>
    </source>
</evidence>
<dbReference type="EMBL" id="JAPFFF010000228">
    <property type="protein sequence ID" value="KAK8835134.1"/>
    <property type="molecule type" value="Genomic_DNA"/>
</dbReference>
<name>A0ABR2HA40_9EUKA</name>
<dbReference type="PRINTS" id="PR00109">
    <property type="entry name" value="TYRKINASE"/>
</dbReference>
<feature type="region of interest" description="Disordered" evidence="5">
    <location>
        <begin position="527"/>
        <end position="599"/>
    </location>
</feature>
<keyword evidence="1" id="KW-0723">Serine/threonine-protein kinase</keyword>
<dbReference type="PANTHER" id="PTHR44329">
    <property type="entry name" value="SERINE/THREONINE-PROTEIN KINASE TNNI3K-RELATED"/>
    <property type="match status" value="1"/>
</dbReference>
<feature type="domain" description="Protein kinase" evidence="7">
    <location>
        <begin position="116"/>
        <end position="388"/>
    </location>
</feature>
<dbReference type="Pfam" id="PF00069">
    <property type="entry name" value="Pkinase"/>
    <property type="match status" value="1"/>
</dbReference>
<dbReference type="PROSITE" id="PS00107">
    <property type="entry name" value="PROTEIN_KINASE_ATP"/>
    <property type="match status" value="1"/>
</dbReference>
<dbReference type="InterPro" id="IPR011009">
    <property type="entry name" value="Kinase-like_dom_sf"/>
</dbReference>
<dbReference type="PROSITE" id="PS50011">
    <property type="entry name" value="PROTEIN_KINASE_DOM"/>
    <property type="match status" value="1"/>
</dbReference>
<evidence type="ECO:0000256" key="2">
    <source>
        <dbReference type="ARBA" id="ARBA00022741"/>
    </source>
</evidence>
<dbReference type="InterPro" id="IPR000719">
    <property type="entry name" value="Prot_kinase_dom"/>
</dbReference>
<dbReference type="InterPro" id="IPR017441">
    <property type="entry name" value="Protein_kinase_ATP_BS"/>
</dbReference>
<keyword evidence="6" id="KW-0732">Signal</keyword>
<dbReference type="Gene3D" id="1.10.510.10">
    <property type="entry name" value="Transferase(Phosphotransferase) domain 1"/>
    <property type="match status" value="1"/>
</dbReference>
<dbReference type="SMART" id="SM00220">
    <property type="entry name" value="S_TKc"/>
    <property type="match status" value="1"/>
</dbReference>
<feature type="compositionally biased region" description="Basic and acidic residues" evidence="5">
    <location>
        <begin position="547"/>
        <end position="584"/>
    </location>
</feature>
<accession>A0ABR2HA40</accession>
<feature type="binding site" evidence="4">
    <location>
        <position position="145"/>
    </location>
    <ligand>
        <name>ATP</name>
        <dbReference type="ChEBI" id="CHEBI:30616"/>
    </ligand>
</feature>
<organism evidence="9 10">
    <name type="scientific">Tritrichomonas musculus</name>
    <dbReference type="NCBI Taxonomy" id="1915356"/>
    <lineage>
        <taxon>Eukaryota</taxon>
        <taxon>Metamonada</taxon>
        <taxon>Parabasalia</taxon>
        <taxon>Tritrichomonadida</taxon>
        <taxon>Tritrichomonadidae</taxon>
        <taxon>Tritrichomonas</taxon>
    </lineage>
</organism>
<feature type="signal peptide" evidence="6">
    <location>
        <begin position="1"/>
        <end position="17"/>
    </location>
</feature>
<feature type="compositionally biased region" description="Acidic residues" evidence="5">
    <location>
        <begin position="71"/>
        <end position="80"/>
    </location>
</feature>